<organism evidence="4 5">
    <name type="scientific">Psychrobacter phenylpyruvicus</name>
    <dbReference type="NCBI Taxonomy" id="29432"/>
    <lineage>
        <taxon>Bacteria</taxon>
        <taxon>Pseudomonadati</taxon>
        <taxon>Pseudomonadota</taxon>
        <taxon>Gammaproteobacteria</taxon>
        <taxon>Moraxellales</taxon>
        <taxon>Moraxellaceae</taxon>
        <taxon>Psychrobacter</taxon>
    </lineage>
</organism>
<keyword evidence="1" id="KW-1133">Transmembrane helix</keyword>
<feature type="transmembrane region" description="Helical" evidence="1">
    <location>
        <begin position="273"/>
        <end position="293"/>
    </location>
</feature>
<feature type="transmembrane region" description="Helical" evidence="1">
    <location>
        <begin position="56"/>
        <end position="89"/>
    </location>
</feature>
<keyword evidence="1" id="KW-0812">Transmembrane</keyword>
<accession>A0A379LHQ6</accession>
<name>A0A379LHQ6_9GAMM</name>
<keyword evidence="5" id="KW-1185">Reference proteome</keyword>
<dbReference type="InterPro" id="IPR025105">
    <property type="entry name" value="DUF4010"/>
</dbReference>
<dbReference type="EMBL" id="UGVC01000001">
    <property type="protein sequence ID" value="SUD90068.1"/>
    <property type="molecule type" value="Genomic_DNA"/>
</dbReference>
<reference evidence="4 5" key="1">
    <citation type="submission" date="2018-06" db="EMBL/GenBank/DDBJ databases">
        <authorList>
            <consortium name="Pathogen Informatics"/>
            <person name="Doyle S."/>
        </authorList>
    </citation>
    <scope>NUCLEOTIDE SEQUENCE [LARGE SCALE GENOMIC DNA]</scope>
    <source>
        <strain evidence="4 5">NCTC10526</strain>
    </source>
</reference>
<feature type="transmembrane region" description="Helical" evidence="1">
    <location>
        <begin position="397"/>
        <end position="418"/>
    </location>
</feature>
<feature type="transmembrane region" description="Helical" evidence="1">
    <location>
        <begin position="20"/>
        <end position="36"/>
    </location>
</feature>
<evidence type="ECO:0000256" key="1">
    <source>
        <dbReference type="SAM" id="Phobius"/>
    </source>
</evidence>
<proteinExistence type="predicted"/>
<feature type="transmembrane region" description="Helical" evidence="1">
    <location>
        <begin position="244"/>
        <end position="267"/>
    </location>
</feature>
<feature type="domain" description="MgtC/SapB/SrpB/YhiD N-terminal" evidence="2">
    <location>
        <begin position="26"/>
        <end position="139"/>
    </location>
</feature>
<feature type="transmembrane region" description="Helical" evidence="1">
    <location>
        <begin position="109"/>
        <end position="133"/>
    </location>
</feature>
<evidence type="ECO:0000313" key="4">
    <source>
        <dbReference type="EMBL" id="SUD90068.1"/>
    </source>
</evidence>
<evidence type="ECO:0000313" key="5">
    <source>
        <dbReference type="Proteomes" id="UP000254123"/>
    </source>
</evidence>
<gene>
    <name evidence="4" type="ORF">NCTC10526_00383</name>
</gene>
<dbReference type="PANTHER" id="PTHR39084:SF1">
    <property type="entry name" value="DUF4010 DOMAIN-CONTAINING PROTEIN"/>
    <property type="match status" value="1"/>
</dbReference>
<protein>
    <submittedName>
        <fullName evidence="4">Uncharacterized protein</fullName>
    </submittedName>
</protein>
<feature type="transmembrane region" description="Helical" evidence="1">
    <location>
        <begin position="314"/>
        <end position="334"/>
    </location>
</feature>
<dbReference type="Pfam" id="PF13194">
    <property type="entry name" value="DUF4010"/>
    <property type="match status" value="1"/>
</dbReference>
<feature type="transmembrane region" description="Helical" evidence="1">
    <location>
        <begin position="181"/>
        <end position="200"/>
    </location>
</feature>
<sequence length="422" mass="45283">MGSMNFIIENTFTIEPVQNLITASTAALGCGLLIGLERERNKHRENQHSFAGIRSFAICSLLGVICFSFGPFMGLIGALIIGGISIISIPKQIEDLGVTTELAFILTYFIGGLCLWHIPYAAALTVVLTFLLVTKDSMHGVAVKWLTEREFKDGIFLLALLLIALPLTPNRDLWGSVLNPYIILKLLILILAIQALAHMAKRLLPLRHAKFLSALASGFISSTATIASLGVEVRQGRAAAKENAGAALISCVATLVQLLIIVAGVSVSWLKILLFPSIIAMMVLIIPGIWLIRKTRSEEKVKLTDTPMFSLKEAGIIAVTLTIIQVLVYGLGLWLGDAGLIAGTVVSSMFEVHAAMAAVVMQGNPTNPILLLALLLGLATHAISKSINAAVTGGFQYALAFVPIQIIHMIVLIVLIYAMTNN</sequence>
<evidence type="ECO:0000259" key="3">
    <source>
        <dbReference type="Pfam" id="PF13194"/>
    </source>
</evidence>
<dbReference type="Proteomes" id="UP000254123">
    <property type="component" value="Unassembled WGS sequence"/>
</dbReference>
<feature type="domain" description="DUF4010" evidence="3">
    <location>
        <begin position="188"/>
        <end position="393"/>
    </location>
</feature>
<evidence type="ECO:0000259" key="2">
    <source>
        <dbReference type="Pfam" id="PF02308"/>
    </source>
</evidence>
<keyword evidence="1" id="KW-0472">Membrane</keyword>
<dbReference type="PANTHER" id="PTHR39084">
    <property type="entry name" value="MEMBRANE PROTEIN-RELATED"/>
    <property type="match status" value="1"/>
</dbReference>
<dbReference type="AlphaFoldDB" id="A0A379LHQ6"/>
<dbReference type="Pfam" id="PF02308">
    <property type="entry name" value="MgtC"/>
    <property type="match status" value="1"/>
</dbReference>
<dbReference type="InterPro" id="IPR049177">
    <property type="entry name" value="MgtC_SapB_SrpB_YhiD_N"/>
</dbReference>